<dbReference type="RefSeq" id="WP_091077281.1">
    <property type="nucleotide sequence ID" value="NZ_LT629799.1"/>
</dbReference>
<feature type="domain" description="N-acetyltransferase" evidence="1">
    <location>
        <begin position="22"/>
        <end position="182"/>
    </location>
</feature>
<dbReference type="SUPFAM" id="SSF55729">
    <property type="entry name" value="Acyl-CoA N-acyltransferases (Nat)"/>
    <property type="match status" value="1"/>
</dbReference>
<evidence type="ECO:0000259" key="1">
    <source>
        <dbReference type="PROSITE" id="PS51186"/>
    </source>
</evidence>
<evidence type="ECO:0000313" key="2">
    <source>
        <dbReference type="EMBL" id="SDV01532.1"/>
    </source>
</evidence>
<dbReference type="GO" id="GO:0005737">
    <property type="term" value="C:cytoplasm"/>
    <property type="evidence" value="ECO:0007669"/>
    <property type="project" value="TreeGrafter"/>
</dbReference>
<gene>
    <name evidence="2" type="ORF">SAMN04488544_3494</name>
</gene>
<accession>A0A1H2N818</accession>
<dbReference type="CDD" id="cd04301">
    <property type="entry name" value="NAT_SF"/>
    <property type="match status" value="1"/>
</dbReference>
<dbReference type="GO" id="GO:0008999">
    <property type="term" value="F:protein-N-terminal-alanine acetyltransferase activity"/>
    <property type="evidence" value="ECO:0007669"/>
    <property type="project" value="TreeGrafter"/>
</dbReference>
<dbReference type="PANTHER" id="PTHR43441:SF6">
    <property type="entry name" value="N-ACETYLTRANSFERASE DOMAIN-CONTAINING PROTEIN"/>
    <property type="match status" value="1"/>
</dbReference>
<dbReference type="AlphaFoldDB" id="A0A1H2N818"/>
<dbReference type="GO" id="GO:1990189">
    <property type="term" value="F:protein N-terminal-serine acetyltransferase activity"/>
    <property type="evidence" value="ECO:0007669"/>
    <property type="project" value="TreeGrafter"/>
</dbReference>
<dbReference type="InterPro" id="IPR016181">
    <property type="entry name" value="Acyl_CoA_acyltransferase"/>
</dbReference>
<dbReference type="Pfam" id="PF13302">
    <property type="entry name" value="Acetyltransf_3"/>
    <property type="match status" value="1"/>
</dbReference>
<protein>
    <submittedName>
        <fullName evidence="2">Acetyltransferase (GNAT) domain-containing protein</fullName>
    </submittedName>
</protein>
<dbReference type="EMBL" id="LT629799">
    <property type="protein sequence ID" value="SDV01532.1"/>
    <property type="molecule type" value="Genomic_DNA"/>
</dbReference>
<reference evidence="3" key="1">
    <citation type="submission" date="2016-10" db="EMBL/GenBank/DDBJ databases">
        <authorList>
            <person name="Varghese N."/>
            <person name="Submissions S."/>
        </authorList>
    </citation>
    <scope>NUCLEOTIDE SEQUENCE [LARGE SCALE GENOMIC DNA]</scope>
    <source>
        <strain evidence="3">DSM 21743</strain>
    </source>
</reference>
<dbReference type="Gene3D" id="3.40.630.30">
    <property type="match status" value="1"/>
</dbReference>
<sequence length="185" mass="19388">MTPGPSGPLAPDAVRLERLPVALVRALVDGGLQRPEGWDPGFPTADTFSAARMLLGAYDALGLDPTSSPWWVFAMVVGDRVVGDAGFHSPPADDGPAEVEIGYQVVPGARRRGVATRACGLLLEHAWRHGADVVRAEVEPGPYADASRAVLTANGFREVRAGATGGDPGSEVSRFVVERPVGPRT</sequence>
<dbReference type="InterPro" id="IPR000182">
    <property type="entry name" value="GNAT_dom"/>
</dbReference>
<evidence type="ECO:0000313" key="3">
    <source>
        <dbReference type="Proteomes" id="UP000198825"/>
    </source>
</evidence>
<name>A0A1H2N818_9ACTN</name>
<organism evidence="2 3">
    <name type="scientific">Microlunatus sagamiharensis</name>
    <dbReference type="NCBI Taxonomy" id="546874"/>
    <lineage>
        <taxon>Bacteria</taxon>
        <taxon>Bacillati</taxon>
        <taxon>Actinomycetota</taxon>
        <taxon>Actinomycetes</taxon>
        <taxon>Propionibacteriales</taxon>
        <taxon>Propionibacteriaceae</taxon>
        <taxon>Microlunatus</taxon>
    </lineage>
</organism>
<dbReference type="PROSITE" id="PS51186">
    <property type="entry name" value="GNAT"/>
    <property type="match status" value="1"/>
</dbReference>
<dbReference type="Proteomes" id="UP000198825">
    <property type="component" value="Chromosome I"/>
</dbReference>
<proteinExistence type="predicted"/>
<dbReference type="PANTHER" id="PTHR43441">
    <property type="entry name" value="RIBOSOMAL-PROTEIN-SERINE ACETYLTRANSFERASE"/>
    <property type="match status" value="1"/>
</dbReference>
<dbReference type="STRING" id="546874.SAMN04488544_3494"/>
<keyword evidence="2" id="KW-0808">Transferase</keyword>
<keyword evidence="3" id="KW-1185">Reference proteome</keyword>
<dbReference type="InterPro" id="IPR051908">
    <property type="entry name" value="Ribosomal_N-acetyltransferase"/>
</dbReference>